<sequence length="237" mass="25277">MRSISDEDGTHQQVLARDTQLNGDNLSDIDADVDLRSQMPLSGLSSRNESYTTYAPTQSCNFGSLRDNHTSTHYGMATTTLMPSTSQHNNLIMPGGHNVNNAKLLSCPATLSNRQNTPPTPSSLYTSIGLCSLSLNGPIGTGPQTLTTSILSSAANESIGASSYLMPAPQHSHVGTLRRNLLPTSTMGEPALPFANESTTSKSVVGIPTSSNIYYDSTIPRHFARGLTSDDSSYFYG</sequence>
<accession>A0A1A9V9P9</accession>
<dbReference type="Proteomes" id="UP000078200">
    <property type="component" value="Unassembled WGS sequence"/>
</dbReference>
<protein>
    <submittedName>
        <fullName evidence="1">Uncharacterized protein</fullName>
    </submittedName>
</protein>
<dbReference type="AlphaFoldDB" id="A0A1A9V9P9"/>
<keyword evidence="2" id="KW-1185">Reference proteome</keyword>
<evidence type="ECO:0000313" key="2">
    <source>
        <dbReference type="Proteomes" id="UP000078200"/>
    </source>
</evidence>
<reference evidence="1" key="1">
    <citation type="submission" date="2020-05" db="UniProtKB">
        <authorList>
            <consortium name="EnsemblMetazoa"/>
        </authorList>
    </citation>
    <scope>IDENTIFICATION</scope>
    <source>
        <strain evidence="1">TTRI</strain>
    </source>
</reference>
<dbReference type="VEuPathDB" id="VectorBase:GAUT030320"/>
<evidence type="ECO:0000313" key="1">
    <source>
        <dbReference type="EnsemblMetazoa" id="GAUT030320-PA"/>
    </source>
</evidence>
<name>A0A1A9V9P9_GLOAU</name>
<dbReference type="EnsemblMetazoa" id="GAUT030320-RA">
    <property type="protein sequence ID" value="GAUT030320-PA"/>
    <property type="gene ID" value="GAUT030320"/>
</dbReference>
<proteinExistence type="predicted"/>
<organism evidence="1 2">
    <name type="scientific">Glossina austeni</name>
    <name type="common">Savannah tsetse fly</name>
    <dbReference type="NCBI Taxonomy" id="7395"/>
    <lineage>
        <taxon>Eukaryota</taxon>
        <taxon>Metazoa</taxon>
        <taxon>Ecdysozoa</taxon>
        <taxon>Arthropoda</taxon>
        <taxon>Hexapoda</taxon>
        <taxon>Insecta</taxon>
        <taxon>Pterygota</taxon>
        <taxon>Neoptera</taxon>
        <taxon>Endopterygota</taxon>
        <taxon>Diptera</taxon>
        <taxon>Brachycera</taxon>
        <taxon>Muscomorpha</taxon>
        <taxon>Hippoboscoidea</taxon>
        <taxon>Glossinidae</taxon>
        <taxon>Glossina</taxon>
    </lineage>
</organism>